<keyword evidence="3" id="KW-1185">Reference proteome</keyword>
<name>A0ABT7PIL4_9BACT</name>
<feature type="transmembrane region" description="Helical" evidence="1">
    <location>
        <begin position="175"/>
        <end position="207"/>
    </location>
</feature>
<gene>
    <name evidence="2" type="ORF">QTN89_12905</name>
</gene>
<evidence type="ECO:0000313" key="3">
    <source>
        <dbReference type="Proteomes" id="UP001239462"/>
    </source>
</evidence>
<feature type="transmembrane region" description="Helical" evidence="1">
    <location>
        <begin position="125"/>
        <end position="143"/>
    </location>
</feature>
<sequence length="565" mass="62559">MAVTIAMRWPAGGESFWLDELHSAWVVSDDFGSTSDRAADGNQTTGYFHSLWIWKNLVTLAGLDRVFGFEWAMRLSSVIANAFAALVLLVGVAKSSRSLVGGTVAALMLACDRNAIFFGGELRSYAVIMLASAVSVFAFMRSIGRMDLLLDADGGAGNEQGPHDDEVDRATRWRLILLFSVCVGALIHPTSLGTLGLLFPTVFVLSIRTGRFRLGAGDVTGVIVGLVTLGLLAMSSLPHSWQRRDLWRAFGRATDLSQWWFAWDWWSLLIFPAIVVAMISAACLLIDWSRGLNQEIHDERIGPVGGCVRGRLWMGSVPGAIGTLATAIFFAASYLDWVPLWHRRYFIAALPLLAWTTGEFAGHCQQALRQITLRWGGKGSGIVRRHGTGLVVLLIFVGGLLFHQGVLSTIVAGRFPMQLRGEAWRQAVQRVNSQRDHGDHVWLDSGLIEASVLSAPPDRWPQEYDRIWEYLQFPVRGPYRIDGVKLVSPNADSAWLKRLVDGLPTGQSRVWLVTRSHPTSVALLLKRLRVARECDVVWQTKLRPAVLQINFPSTQPDPKSEARTR</sequence>
<evidence type="ECO:0000313" key="2">
    <source>
        <dbReference type="EMBL" id="MDM4016335.1"/>
    </source>
</evidence>
<evidence type="ECO:0000256" key="1">
    <source>
        <dbReference type="SAM" id="Phobius"/>
    </source>
</evidence>
<proteinExistence type="predicted"/>
<feature type="transmembrane region" description="Helical" evidence="1">
    <location>
        <begin position="219"/>
        <end position="237"/>
    </location>
</feature>
<organism evidence="2 3">
    <name type="scientific">Roseiconus lacunae</name>
    <dbReference type="NCBI Taxonomy" id="2605694"/>
    <lineage>
        <taxon>Bacteria</taxon>
        <taxon>Pseudomonadati</taxon>
        <taxon>Planctomycetota</taxon>
        <taxon>Planctomycetia</taxon>
        <taxon>Pirellulales</taxon>
        <taxon>Pirellulaceae</taxon>
        <taxon>Roseiconus</taxon>
    </lineage>
</organism>
<feature type="transmembrane region" description="Helical" evidence="1">
    <location>
        <begin position="75"/>
        <end position="93"/>
    </location>
</feature>
<keyword evidence="1" id="KW-0812">Transmembrane</keyword>
<reference evidence="2 3" key="1">
    <citation type="submission" date="2023-06" db="EMBL/GenBank/DDBJ databases">
        <title>Roseiconus lacunae JC819 isolated from Gulf of Mannar region, Tamil Nadu.</title>
        <authorList>
            <person name="Pk S."/>
            <person name="Ch S."/>
            <person name="Ch V.R."/>
        </authorList>
    </citation>
    <scope>NUCLEOTIDE SEQUENCE [LARGE SCALE GENOMIC DNA]</scope>
    <source>
        <strain evidence="2 3">JC819</strain>
    </source>
</reference>
<comment type="caution">
    <text evidence="2">The sequence shown here is derived from an EMBL/GenBank/DDBJ whole genome shotgun (WGS) entry which is preliminary data.</text>
</comment>
<feature type="transmembrane region" description="Helical" evidence="1">
    <location>
        <begin position="390"/>
        <end position="412"/>
    </location>
</feature>
<dbReference type="RefSeq" id="WP_149497931.1">
    <property type="nucleotide sequence ID" value="NZ_JASZZN010000008.1"/>
</dbReference>
<keyword evidence="1" id="KW-0472">Membrane</keyword>
<feature type="transmembrane region" description="Helical" evidence="1">
    <location>
        <begin position="265"/>
        <end position="286"/>
    </location>
</feature>
<evidence type="ECO:0008006" key="4">
    <source>
        <dbReference type="Google" id="ProtNLM"/>
    </source>
</evidence>
<dbReference type="EMBL" id="JASZZN010000008">
    <property type="protein sequence ID" value="MDM4016335.1"/>
    <property type="molecule type" value="Genomic_DNA"/>
</dbReference>
<feature type="transmembrane region" description="Helical" evidence="1">
    <location>
        <begin position="312"/>
        <end position="335"/>
    </location>
</feature>
<keyword evidence="1" id="KW-1133">Transmembrane helix</keyword>
<dbReference type="Proteomes" id="UP001239462">
    <property type="component" value="Unassembled WGS sequence"/>
</dbReference>
<protein>
    <recommendedName>
        <fullName evidence="4">Glycosyltransferase RgtA/B/C/D-like domain-containing protein</fullName>
    </recommendedName>
</protein>
<accession>A0ABT7PIL4</accession>